<dbReference type="RefSeq" id="WP_138176551.1">
    <property type="nucleotide sequence ID" value="NZ_CP034412.1"/>
</dbReference>
<keyword evidence="3" id="KW-0813">Transport</keyword>
<keyword evidence="4 5" id="KW-0732">Signal</keyword>
<evidence type="ECO:0000313" key="8">
    <source>
        <dbReference type="Proteomes" id="UP000307000"/>
    </source>
</evidence>
<comment type="similarity">
    <text evidence="2">Belongs to the bacterial solute-binding protein 8 family.</text>
</comment>
<reference evidence="7 8" key="1">
    <citation type="submission" date="2018-12" db="EMBL/GenBank/DDBJ databases">
        <title>Complete Genome Sequence of Glutamicibacter creatinolyticus strain LGCM259,isolated from an abscess of a 12-year-old mare in Italy.</title>
        <authorList>
            <person name="Santos R.G."/>
            <person name="Silva A.L."/>
            <person name="Seyffert N."/>
            <person name="Castro T.L.P."/>
            <person name="Attili A.R."/>
            <person name="Rifici C."/>
            <person name="Mazzullo G."/>
            <person name="Brenig B."/>
            <person name="Venanzi F."/>
            <person name="Azevedo V."/>
        </authorList>
    </citation>
    <scope>NUCLEOTIDE SEQUENCE [LARGE SCALE GENOMIC DNA]</scope>
    <source>
        <strain evidence="7 8">LGCM 259</strain>
    </source>
</reference>
<gene>
    <name evidence="7" type="ORF">GcLGCM259_2354</name>
</gene>
<dbReference type="SUPFAM" id="SSF53807">
    <property type="entry name" value="Helical backbone' metal receptor"/>
    <property type="match status" value="1"/>
</dbReference>
<dbReference type="InterPro" id="IPR006311">
    <property type="entry name" value="TAT_signal"/>
</dbReference>
<dbReference type="EMBL" id="CP034412">
    <property type="protein sequence ID" value="QCY48061.1"/>
    <property type="molecule type" value="Genomic_DNA"/>
</dbReference>
<evidence type="ECO:0000256" key="2">
    <source>
        <dbReference type="ARBA" id="ARBA00008814"/>
    </source>
</evidence>
<accession>A0A5B7WVI4</accession>
<dbReference type="PROSITE" id="PS51257">
    <property type="entry name" value="PROKAR_LIPOPROTEIN"/>
    <property type="match status" value="1"/>
</dbReference>
<evidence type="ECO:0000259" key="6">
    <source>
        <dbReference type="PROSITE" id="PS50983"/>
    </source>
</evidence>
<dbReference type="PROSITE" id="PS50983">
    <property type="entry name" value="FE_B12_PBP"/>
    <property type="match status" value="1"/>
</dbReference>
<dbReference type="PANTHER" id="PTHR30532">
    <property type="entry name" value="IRON III DICITRATE-BINDING PERIPLASMIC PROTEIN"/>
    <property type="match status" value="1"/>
</dbReference>
<dbReference type="GO" id="GO:1901678">
    <property type="term" value="P:iron coordination entity transport"/>
    <property type="evidence" value="ECO:0007669"/>
    <property type="project" value="UniProtKB-ARBA"/>
</dbReference>
<dbReference type="AlphaFoldDB" id="A0A5B7WVI4"/>
<feature type="signal peptide" evidence="5">
    <location>
        <begin position="1"/>
        <end position="24"/>
    </location>
</feature>
<evidence type="ECO:0000256" key="3">
    <source>
        <dbReference type="ARBA" id="ARBA00022448"/>
    </source>
</evidence>
<evidence type="ECO:0000313" key="7">
    <source>
        <dbReference type="EMBL" id="QCY48061.1"/>
    </source>
</evidence>
<dbReference type="InterPro" id="IPR051313">
    <property type="entry name" value="Bact_iron-sidero_bind"/>
</dbReference>
<dbReference type="Gene3D" id="3.40.50.1980">
    <property type="entry name" value="Nitrogenase molybdenum iron protein domain"/>
    <property type="match status" value="2"/>
</dbReference>
<dbReference type="InterPro" id="IPR002491">
    <property type="entry name" value="ABC_transptr_periplasmic_BD"/>
</dbReference>
<evidence type="ECO:0000256" key="4">
    <source>
        <dbReference type="ARBA" id="ARBA00022729"/>
    </source>
</evidence>
<organism evidence="7 8">
    <name type="scientific">Glutamicibacter creatinolyticus</name>
    <dbReference type="NCBI Taxonomy" id="162496"/>
    <lineage>
        <taxon>Bacteria</taxon>
        <taxon>Bacillati</taxon>
        <taxon>Actinomycetota</taxon>
        <taxon>Actinomycetes</taxon>
        <taxon>Micrococcales</taxon>
        <taxon>Micrococcaceae</taxon>
        <taxon>Glutamicibacter</taxon>
    </lineage>
</organism>
<sequence length="346" mass="36786">MKLTRRHTLVAAAAATALALTGCAADTAKEAQQSSAAASGPITIEHIYGETTFDQVPEDIATISWVNADALLALDTVPVGMDSDIWGQNANNSTDWKDAKLKELGAQIGSENAPTQFSVADGIDFEAIAQAKPQAIFAAYSGLTKEEYDKLSKIAPTVGPIEANYLTSWQQTTEAAGELLGKDEQAQQLIEDLEGELAGQAEKYPVFKDTSFIAGDLSQPKTISLYAGEDNRPRFLTSLGMKQAEVVTQNTPEGSFYFEWSPEKANELKSDIFFASVASGTTVQDALKSNELFAQIPASKTGGLVAMENDQQVLSVSAASPLSLSWAIDNVVPKLADAAQKAAEAK</sequence>
<evidence type="ECO:0000256" key="1">
    <source>
        <dbReference type="ARBA" id="ARBA00004196"/>
    </source>
</evidence>
<keyword evidence="8" id="KW-1185">Reference proteome</keyword>
<feature type="domain" description="Fe/B12 periplasmic-binding" evidence="6">
    <location>
        <begin position="59"/>
        <end position="339"/>
    </location>
</feature>
<dbReference type="Pfam" id="PF01497">
    <property type="entry name" value="Peripla_BP_2"/>
    <property type="match status" value="1"/>
</dbReference>
<feature type="chain" id="PRO_5022816266" evidence="5">
    <location>
        <begin position="25"/>
        <end position="346"/>
    </location>
</feature>
<dbReference type="Proteomes" id="UP000307000">
    <property type="component" value="Chromosome"/>
</dbReference>
<proteinExistence type="inferred from homology"/>
<dbReference type="KEGG" id="gcr:GcLGCM259_2354"/>
<dbReference type="GO" id="GO:0030288">
    <property type="term" value="C:outer membrane-bounded periplasmic space"/>
    <property type="evidence" value="ECO:0007669"/>
    <property type="project" value="TreeGrafter"/>
</dbReference>
<name>A0A5B7WVI4_9MICC</name>
<dbReference type="PROSITE" id="PS51318">
    <property type="entry name" value="TAT"/>
    <property type="match status" value="1"/>
</dbReference>
<comment type="subcellular location">
    <subcellularLocation>
        <location evidence="1">Cell envelope</location>
    </subcellularLocation>
</comment>
<evidence type="ECO:0000256" key="5">
    <source>
        <dbReference type="SAM" id="SignalP"/>
    </source>
</evidence>
<dbReference type="PANTHER" id="PTHR30532:SF24">
    <property type="entry name" value="FERRIC ENTEROBACTIN-BINDING PERIPLASMIC PROTEIN FEPB"/>
    <property type="match status" value="1"/>
</dbReference>
<protein>
    <submittedName>
        <fullName evidence="7">ABC transporter substrate-binding protein</fullName>
    </submittedName>
</protein>